<keyword evidence="1" id="KW-0812">Transmembrane</keyword>
<keyword evidence="1" id="KW-0472">Membrane</keyword>
<organism evidence="2 3">
    <name type="scientific">Parasediminibacterium paludis</name>
    <dbReference type="NCBI Taxonomy" id="908966"/>
    <lineage>
        <taxon>Bacteria</taxon>
        <taxon>Pseudomonadati</taxon>
        <taxon>Bacteroidota</taxon>
        <taxon>Chitinophagia</taxon>
        <taxon>Chitinophagales</taxon>
        <taxon>Chitinophagaceae</taxon>
        <taxon>Parasediminibacterium</taxon>
    </lineage>
</organism>
<evidence type="ECO:0000313" key="2">
    <source>
        <dbReference type="EMBL" id="MFC4232788.1"/>
    </source>
</evidence>
<protein>
    <submittedName>
        <fullName evidence="2">Uncharacterized protein</fullName>
    </submittedName>
</protein>
<dbReference type="EMBL" id="JBHSDC010000027">
    <property type="protein sequence ID" value="MFC4232788.1"/>
    <property type="molecule type" value="Genomic_DNA"/>
</dbReference>
<proteinExistence type="predicted"/>
<feature type="transmembrane region" description="Helical" evidence="1">
    <location>
        <begin position="54"/>
        <end position="73"/>
    </location>
</feature>
<gene>
    <name evidence="2" type="ORF">ACFOW1_12880</name>
</gene>
<evidence type="ECO:0000313" key="3">
    <source>
        <dbReference type="Proteomes" id="UP001595906"/>
    </source>
</evidence>
<name>A0ABV8PY44_9BACT</name>
<evidence type="ECO:0000256" key="1">
    <source>
        <dbReference type="SAM" id="Phobius"/>
    </source>
</evidence>
<comment type="caution">
    <text evidence="2">The sequence shown here is derived from an EMBL/GenBank/DDBJ whole genome shotgun (WGS) entry which is preliminary data.</text>
</comment>
<dbReference type="RefSeq" id="WP_379014779.1">
    <property type="nucleotide sequence ID" value="NZ_JBHSDC010000027.1"/>
</dbReference>
<keyword evidence="1" id="KW-1133">Transmembrane helix</keyword>
<dbReference type="Proteomes" id="UP001595906">
    <property type="component" value="Unassembled WGS sequence"/>
</dbReference>
<feature type="transmembrane region" description="Helical" evidence="1">
    <location>
        <begin position="21"/>
        <end position="42"/>
    </location>
</feature>
<reference evidence="3" key="1">
    <citation type="journal article" date="2019" name="Int. J. Syst. Evol. Microbiol.">
        <title>The Global Catalogue of Microorganisms (GCM) 10K type strain sequencing project: providing services to taxonomists for standard genome sequencing and annotation.</title>
        <authorList>
            <consortium name="The Broad Institute Genomics Platform"/>
            <consortium name="The Broad Institute Genome Sequencing Center for Infectious Disease"/>
            <person name="Wu L."/>
            <person name="Ma J."/>
        </authorList>
    </citation>
    <scope>NUCLEOTIDE SEQUENCE [LARGE SCALE GENOMIC DNA]</scope>
    <source>
        <strain evidence="3">CECT 8010</strain>
    </source>
</reference>
<accession>A0ABV8PY44</accession>
<feature type="transmembrane region" description="Helical" evidence="1">
    <location>
        <begin position="85"/>
        <end position="110"/>
    </location>
</feature>
<keyword evidence="3" id="KW-1185">Reference proteome</keyword>
<sequence length="193" mass="22209">MVKEYDYIIVLKKPDFKVIDWMSQFMLLLSLGSFAYVAYVSLSQENAILPPSNAWLLVFISSLIIAWWTFCAGQKKRGITPYYRFAVMFAAWGWFVVPKGKLVTLIYIVACFLEKPVKVAPEAAFDGEEIVFNSFPRKTILWKDVTNVVLKDGLLTIDLKNNTLIQKQVNDPVEQPIEDEFNQFCKEHLVKTV</sequence>